<dbReference type="GeneID" id="81467208"/>
<evidence type="ECO:0000313" key="1">
    <source>
        <dbReference type="EMBL" id="KAJ5355693.1"/>
    </source>
</evidence>
<dbReference type="Proteomes" id="UP001147752">
    <property type="component" value="Unassembled WGS sequence"/>
</dbReference>
<dbReference type="EMBL" id="JAPZBT010000006">
    <property type="protein sequence ID" value="KAJ5355693.1"/>
    <property type="molecule type" value="Genomic_DNA"/>
</dbReference>
<keyword evidence="2" id="KW-1185">Reference proteome</keyword>
<dbReference type="OrthoDB" id="4310332at2759"/>
<reference evidence="1" key="2">
    <citation type="journal article" date="2023" name="IMA Fungus">
        <title>Comparative genomic study of the Penicillium genus elucidates a diverse pangenome and 15 lateral gene transfer events.</title>
        <authorList>
            <person name="Petersen C."/>
            <person name="Sorensen T."/>
            <person name="Nielsen M.R."/>
            <person name="Sondergaard T.E."/>
            <person name="Sorensen J.L."/>
            <person name="Fitzpatrick D.A."/>
            <person name="Frisvad J.C."/>
            <person name="Nielsen K.L."/>
        </authorList>
    </citation>
    <scope>NUCLEOTIDE SEQUENCE</scope>
    <source>
        <strain evidence="1">IBT 3081</strain>
    </source>
</reference>
<sequence>MDELPFRNWCLSCLHTSIANYDPRQNKPFQIYCAVNENTNNSSCGQCSGRKITCEAPSLGMLGDVYDLCAILEWTGTFWSRGETLYWNSSFCVAVCEASKELCLRFEHAEMTHRRFHMLTVIDWDDSNEQQNADIDNYRRFLAKRRASLDVMTAPITGMINRQDWVTYNPERLLRLCRGDTGFLEWSEAKTEFLDRILRESISLYGGEGSKFGRQRVGSIKDSFPVNLE</sequence>
<gene>
    <name evidence="1" type="ORF">N7517_010302</name>
</gene>
<proteinExistence type="predicted"/>
<comment type="caution">
    <text evidence="1">The sequence shown here is derived from an EMBL/GenBank/DDBJ whole genome shotgun (WGS) entry which is preliminary data.</text>
</comment>
<protein>
    <submittedName>
        <fullName evidence="1">Uncharacterized protein</fullName>
    </submittedName>
</protein>
<name>A0A9W9RDU6_9EURO</name>
<reference evidence="1" key="1">
    <citation type="submission" date="2022-12" db="EMBL/GenBank/DDBJ databases">
        <authorList>
            <person name="Petersen C."/>
        </authorList>
    </citation>
    <scope>NUCLEOTIDE SEQUENCE</scope>
    <source>
        <strain evidence="1">IBT 3081</strain>
    </source>
</reference>
<accession>A0A9W9RDU6</accession>
<dbReference type="AlphaFoldDB" id="A0A9W9RDU6"/>
<organism evidence="1 2">
    <name type="scientific">Penicillium concentricum</name>
    <dbReference type="NCBI Taxonomy" id="293559"/>
    <lineage>
        <taxon>Eukaryota</taxon>
        <taxon>Fungi</taxon>
        <taxon>Dikarya</taxon>
        <taxon>Ascomycota</taxon>
        <taxon>Pezizomycotina</taxon>
        <taxon>Eurotiomycetes</taxon>
        <taxon>Eurotiomycetidae</taxon>
        <taxon>Eurotiales</taxon>
        <taxon>Aspergillaceae</taxon>
        <taxon>Penicillium</taxon>
    </lineage>
</organism>
<evidence type="ECO:0000313" key="2">
    <source>
        <dbReference type="Proteomes" id="UP001147752"/>
    </source>
</evidence>
<dbReference type="RefSeq" id="XP_056573840.1">
    <property type="nucleotide sequence ID" value="XM_056728025.1"/>
</dbReference>